<feature type="non-terminal residue" evidence="2">
    <location>
        <position position="1"/>
    </location>
</feature>
<organism evidence="2 3">
    <name type="scientific">Polypterus senegalus</name>
    <name type="common">Senegal bichir</name>
    <dbReference type="NCBI Taxonomy" id="55291"/>
    <lineage>
        <taxon>Eukaryota</taxon>
        <taxon>Metazoa</taxon>
        <taxon>Chordata</taxon>
        <taxon>Craniata</taxon>
        <taxon>Vertebrata</taxon>
        <taxon>Euteleostomi</taxon>
        <taxon>Actinopterygii</taxon>
        <taxon>Polypteriformes</taxon>
        <taxon>Polypteridae</taxon>
        <taxon>Polypterus</taxon>
    </lineage>
</organism>
<feature type="non-terminal residue" evidence="2">
    <location>
        <position position="94"/>
    </location>
</feature>
<dbReference type="AlphaFoldDB" id="A0A8X7XGR7"/>
<evidence type="ECO:0000313" key="3">
    <source>
        <dbReference type="Proteomes" id="UP000886611"/>
    </source>
</evidence>
<comment type="similarity">
    <text evidence="1">Belongs to the FAM72 family.</text>
</comment>
<dbReference type="Pfam" id="PF14976">
    <property type="entry name" value="YPEH2ZP"/>
    <property type="match status" value="1"/>
</dbReference>
<dbReference type="PANTHER" id="PTHR31841">
    <property type="entry name" value="PROTEIN FAM72A-RELATED"/>
    <property type="match status" value="1"/>
</dbReference>
<gene>
    <name evidence="2" type="primary">Fam72a</name>
    <name evidence="2" type="ORF">GTO96_0015569</name>
</gene>
<sequence>MKAVLLADNEVELYSTDIPPNSGNIVGYHVVVPCKPCLMSCNNGHFWMFHTRAVFAINRLDSSGLKLLLWRDLPEIEETGNEELDWLSEEECIR</sequence>
<dbReference type="Proteomes" id="UP000886611">
    <property type="component" value="Unassembled WGS sequence"/>
</dbReference>
<dbReference type="InterPro" id="IPR026768">
    <property type="entry name" value="YPEH2ZP"/>
</dbReference>
<keyword evidence="3" id="KW-1185">Reference proteome</keyword>
<accession>A0A8X7XGR7</accession>
<evidence type="ECO:0000313" key="2">
    <source>
        <dbReference type="EMBL" id="KAG2467918.1"/>
    </source>
</evidence>
<reference evidence="2 3" key="1">
    <citation type="journal article" date="2021" name="Cell">
        <title>Tracing the genetic footprints of vertebrate landing in non-teleost ray-finned fishes.</title>
        <authorList>
            <person name="Bi X."/>
            <person name="Wang K."/>
            <person name="Yang L."/>
            <person name="Pan H."/>
            <person name="Jiang H."/>
            <person name="Wei Q."/>
            <person name="Fang M."/>
            <person name="Yu H."/>
            <person name="Zhu C."/>
            <person name="Cai Y."/>
            <person name="He Y."/>
            <person name="Gan X."/>
            <person name="Zeng H."/>
            <person name="Yu D."/>
            <person name="Zhu Y."/>
            <person name="Jiang H."/>
            <person name="Qiu Q."/>
            <person name="Yang H."/>
            <person name="Zhang Y.E."/>
            <person name="Wang W."/>
            <person name="Zhu M."/>
            <person name="He S."/>
            <person name="Zhang G."/>
        </authorList>
    </citation>
    <scope>NUCLEOTIDE SEQUENCE [LARGE SCALE GENOMIC DNA]</scope>
    <source>
        <strain evidence="2">Bchr_013</strain>
    </source>
</reference>
<proteinExistence type="inferred from homology"/>
<name>A0A8X7XGR7_POLSE</name>
<dbReference type="EMBL" id="JAATIS010000485">
    <property type="protein sequence ID" value="KAG2467918.1"/>
    <property type="molecule type" value="Genomic_DNA"/>
</dbReference>
<comment type="caution">
    <text evidence="2">The sequence shown here is derived from an EMBL/GenBank/DDBJ whole genome shotgun (WGS) entry which is preliminary data.</text>
</comment>
<evidence type="ECO:0000256" key="1">
    <source>
        <dbReference type="ARBA" id="ARBA00006888"/>
    </source>
</evidence>
<dbReference type="PANTHER" id="PTHR31841:SF1">
    <property type="entry name" value="PROTEIN FAM72A-RELATED"/>
    <property type="match status" value="1"/>
</dbReference>
<protein>
    <submittedName>
        <fullName evidence="2">FA72A protein</fullName>
    </submittedName>
</protein>
<dbReference type="GO" id="GO:0005829">
    <property type="term" value="C:cytosol"/>
    <property type="evidence" value="ECO:0007669"/>
    <property type="project" value="TreeGrafter"/>
</dbReference>